<comment type="catalytic activity">
    <reaction evidence="11 12">
        <text>a 5,6-dihydrouridine in tRNA + NAD(+) = a uridine in tRNA + NADH + H(+)</text>
        <dbReference type="Rhea" id="RHEA:54452"/>
        <dbReference type="Rhea" id="RHEA-COMP:13339"/>
        <dbReference type="Rhea" id="RHEA-COMP:13887"/>
        <dbReference type="ChEBI" id="CHEBI:15378"/>
        <dbReference type="ChEBI" id="CHEBI:57540"/>
        <dbReference type="ChEBI" id="CHEBI:57945"/>
        <dbReference type="ChEBI" id="CHEBI:65315"/>
        <dbReference type="ChEBI" id="CHEBI:74443"/>
    </reaction>
</comment>
<dbReference type="AlphaFoldDB" id="A0A0B5CM30"/>
<comment type="function">
    <text evidence="2 12 13">Catalyzes the synthesis of 5,6-dihydrouridine (D), a modified base found in the D-loop of most tRNAs, via the reduction of the C5-C6 double bond in target uridines.</text>
</comment>
<feature type="binding site" evidence="12 15">
    <location>
        <begin position="228"/>
        <end position="229"/>
    </location>
    <ligand>
        <name>FMN</name>
        <dbReference type="ChEBI" id="CHEBI:58210"/>
    </ligand>
</feature>
<evidence type="ECO:0000256" key="3">
    <source>
        <dbReference type="ARBA" id="ARBA00022555"/>
    </source>
</evidence>
<dbReference type="InterPro" id="IPR001269">
    <property type="entry name" value="DUS_fam"/>
</dbReference>
<comment type="similarity">
    <text evidence="13">Belongs to the dus family.</text>
</comment>
<dbReference type="InterPro" id="IPR004652">
    <property type="entry name" value="DusB-like"/>
</dbReference>
<dbReference type="InterPro" id="IPR013785">
    <property type="entry name" value="Aldolase_TIM"/>
</dbReference>
<dbReference type="Gene3D" id="3.20.20.70">
    <property type="entry name" value="Aldolase class I"/>
    <property type="match status" value="1"/>
</dbReference>
<reference evidence="17 18" key="2">
    <citation type="journal article" date="2015" name="PLoS Genet.">
        <title>Common Cell Shape Evolution of Two Nasopharyngeal Pathogens.</title>
        <authorList>
            <person name="Veyrier F.J."/>
            <person name="Biais N."/>
            <person name="Morales P."/>
            <person name="Belkacem N."/>
            <person name="Guilhen C."/>
            <person name="Ranjeva S."/>
            <person name="Sismeiro O."/>
            <person name="Pehau-Arnaudet G."/>
            <person name="Rocha E.P."/>
            <person name="Werts C."/>
            <person name="Taha M.K."/>
            <person name="Boneca I.G."/>
        </authorList>
    </citation>
    <scope>NUCLEOTIDE SEQUENCE [LARGE SCALE GENOMIC DNA]</scope>
    <source>
        <strain evidence="17 18">ATCC 29315</strain>
    </source>
</reference>
<keyword evidence="15" id="KW-0547">Nucleotide-binding</keyword>
<dbReference type="PANTHER" id="PTHR45846:SF1">
    <property type="entry name" value="TRNA-DIHYDROURIDINE(47) SYNTHASE [NAD(P)(+)]-LIKE"/>
    <property type="match status" value="1"/>
</dbReference>
<feature type="active site" description="Proton donor" evidence="12 14">
    <location>
        <position position="104"/>
    </location>
</feature>
<evidence type="ECO:0000313" key="17">
    <source>
        <dbReference type="EMBL" id="AJE17620.1"/>
    </source>
</evidence>
<feature type="binding site" evidence="12">
    <location>
        <begin position="204"/>
        <end position="206"/>
    </location>
    <ligand>
        <name>FMN</name>
        <dbReference type="ChEBI" id="CHEBI:58210"/>
    </ligand>
</feature>
<evidence type="ECO:0000256" key="5">
    <source>
        <dbReference type="ARBA" id="ARBA00022643"/>
    </source>
</evidence>
<accession>A0A0B5CM30</accession>
<dbReference type="PIRSF" id="PIRSF006621">
    <property type="entry name" value="Dus"/>
    <property type="match status" value="1"/>
</dbReference>
<dbReference type="InterPro" id="IPR035587">
    <property type="entry name" value="DUS-like_FMN-bd"/>
</dbReference>
<dbReference type="PATRIC" id="fig|546263.7.peg.240"/>
<dbReference type="InterPro" id="IPR018517">
    <property type="entry name" value="tRNA_hU_synthase_CS"/>
</dbReference>
<reference evidence="18" key="1">
    <citation type="submission" date="2014-05" db="EMBL/GenBank/DDBJ databases">
        <title>Complete Genome sequence of Neisseria elongata subsp. glycolytica.</title>
        <authorList>
            <person name="Veyrier F.J."/>
            <person name="Taha M.-K."/>
        </authorList>
    </citation>
    <scope>NUCLEOTIDE SEQUENCE [LARGE SCALE GENOMIC DNA]</scope>
    <source>
        <strain evidence="18">ATCC 29315</strain>
    </source>
</reference>
<gene>
    <name evidence="12" type="primary">dusB</name>
    <name evidence="17" type="ORF">NELON_01145</name>
</gene>
<evidence type="ECO:0000256" key="6">
    <source>
        <dbReference type="ARBA" id="ARBA00022694"/>
    </source>
</evidence>
<dbReference type="HOGENOM" id="CLU_013299_0_1_4"/>
<evidence type="ECO:0000256" key="7">
    <source>
        <dbReference type="ARBA" id="ARBA00022857"/>
    </source>
</evidence>
<keyword evidence="7 12" id="KW-0521">NADP</keyword>
<keyword evidence="6 12" id="KW-0819">tRNA processing</keyword>
<evidence type="ECO:0000259" key="16">
    <source>
        <dbReference type="Pfam" id="PF01207"/>
    </source>
</evidence>
<dbReference type="KEGG" id="nel:NELON_01145"/>
<evidence type="ECO:0000256" key="11">
    <source>
        <dbReference type="ARBA" id="ARBA00048802"/>
    </source>
</evidence>
<feature type="domain" description="DUS-like FMN-binding" evidence="16">
    <location>
        <begin position="18"/>
        <end position="316"/>
    </location>
</feature>
<evidence type="ECO:0000256" key="4">
    <source>
        <dbReference type="ARBA" id="ARBA00022630"/>
    </source>
</evidence>
<dbReference type="GO" id="GO:0050660">
    <property type="term" value="F:flavin adenine dinucleotide binding"/>
    <property type="evidence" value="ECO:0007669"/>
    <property type="project" value="InterPro"/>
</dbReference>
<dbReference type="Pfam" id="PF01207">
    <property type="entry name" value="Dus"/>
    <property type="match status" value="1"/>
</dbReference>
<sequence>MSNMFRIGPYSIATPVALAPMAGITDKPFRRLARRFGAGYAVSEMLASDPLLRHTKKSLSRGDFDGEDGLRAVQIAGSDPKQMAEAARYNVENGAQIIDINMGCPVKKVCNVLAGSALLQNEKLVDDILRAVVSAVDVPVTLKTRLGFAENNKNIRTVAKMAEQAGIAALAVHGRTREQMYKGQASYDLIAEVKHDISIPLWVNGDITTPQKAAEVLRQTGADGVMIGRGAQGRPWLFADIAHFLQHGSLPAPVTFQTASAAMLEHLREMYDFYGETAGLRIARKHIGWYLAPFPDGEACRKHINILDFAAAQYDAVSAFLERQEQGEWPSECAQTTPHRDKR</sequence>
<dbReference type="PROSITE" id="PS01136">
    <property type="entry name" value="UPF0034"/>
    <property type="match status" value="1"/>
</dbReference>
<feature type="binding site" evidence="12 15">
    <location>
        <begin position="20"/>
        <end position="22"/>
    </location>
    <ligand>
        <name>FMN</name>
        <dbReference type="ChEBI" id="CHEBI:58210"/>
    </ligand>
</feature>
<name>A0A0B5CM30_NEIEG</name>
<dbReference type="InterPro" id="IPR032887">
    <property type="entry name" value="DusB"/>
</dbReference>
<evidence type="ECO:0000256" key="2">
    <source>
        <dbReference type="ARBA" id="ARBA00002790"/>
    </source>
</evidence>
<dbReference type="GO" id="GO:0010181">
    <property type="term" value="F:FMN binding"/>
    <property type="evidence" value="ECO:0007669"/>
    <property type="project" value="UniProtKB-UniRule"/>
</dbReference>
<dbReference type="InterPro" id="IPR024036">
    <property type="entry name" value="tRNA-dHydroUridine_Synthase_C"/>
</dbReference>
<evidence type="ECO:0000256" key="15">
    <source>
        <dbReference type="PIRSR" id="PIRSR006621-2"/>
    </source>
</evidence>
<keyword evidence="5 12" id="KW-0288">FMN</keyword>
<keyword evidence="4 12" id="KW-0285">Flavoprotein</keyword>
<comment type="similarity">
    <text evidence="12">Belongs to the Dus family. DusB subfamily.</text>
</comment>
<comment type="cofactor">
    <cofactor evidence="1 12 13 15">
        <name>FMN</name>
        <dbReference type="ChEBI" id="CHEBI:58210"/>
    </cofactor>
</comment>
<comment type="catalytic activity">
    <reaction evidence="10 12">
        <text>a 5,6-dihydrouridine in tRNA + NADP(+) = a uridine in tRNA + NADPH + H(+)</text>
        <dbReference type="Rhea" id="RHEA:23624"/>
        <dbReference type="Rhea" id="RHEA-COMP:13339"/>
        <dbReference type="Rhea" id="RHEA-COMP:13887"/>
        <dbReference type="ChEBI" id="CHEBI:15378"/>
        <dbReference type="ChEBI" id="CHEBI:57783"/>
        <dbReference type="ChEBI" id="CHEBI:58349"/>
        <dbReference type="ChEBI" id="CHEBI:65315"/>
        <dbReference type="ChEBI" id="CHEBI:74443"/>
    </reaction>
</comment>
<dbReference type="SUPFAM" id="SSF51395">
    <property type="entry name" value="FMN-linked oxidoreductases"/>
    <property type="match status" value="1"/>
</dbReference>
<dbReference type="NCBIfam" id="TIGR00737">
    <property type="entry name" value="nifR3_yhdG"/>
    <property type="match status" value="1"/>
</dbReference>
<dbReference type="GO" id="GO:0000049">
    <property type="term" value="F:tRNA binding"/>
    <property type="evidence" value="ECO:0007669"/>
    <property type="project" value="UniProtKB-UniRule"/>
</dbReference>
<dbReference type="PANTHER" id="PTHR45846">
    <property type="entry name" value="TRNA-DIHYDROURIDINE(47) SYNTHASE [NAD(P)(+)]-LIKE"/>
    <property type="match status" value="1"/>
</dbReference>
<dbReference type="Gene3D" id="1.10.1200.80">
    <property type="entry name" value="Putative flavin oxidoreducatase, domain 2"/>
    <property type="match status" value="1"/>
</dbReference>
<dbReference type="EMBL" id="CP007726">
    <property type="protein sequence ID" value="AJE17620.1"/>
    <property type="molecule type" value="Genomic_DNA"/>
</dbReference>
<proteinExistence type="inferred from homology"/>
<evidence type="ECO:0000256" key="14">
    <source>
        <dbReference type="PIRSR" id="PIRSR006621-1"/>
    </source>
</evidence>
<evidence type="ECO:0000256" key="10">
    <source>
        <dbReference type="ARBA" id="ARBA00048205"/>
    </source>
</evidence>
<evidence type="ECO:0000313" key="18">
    <source>
        <dbReference type="Proteomes" id="UP000031392"/>
    </source>
</evidence>
<evidence type="ECO:0000256" key="8">
    <source>
        <dbReference type="ARBA" id="ARBA00022884"/>
    </source>
</evidence>
<protein>
    <recommendedName>
        <fullName evidence="12">tRNA-dihydrouridine synthase B</fullName>
        <ecNumber evidence="12">1.3.1.-</ecNumber>
    </recommendedName>
</protein>
<keyword evidence="18" id="KW-1185">Reference proteome</keyword>
<dbReference type="CDD" id="cd02801">
    <property type="entry name" value="DUS_like_FMN"/>
    <property type="match status" value="1"/>
</dbReference>
<dbReference type="GO" id="GO:0017150">
    <property type="term" value="F:tRNA dihydrouridine synthase activity"/>
    <property type="evidence" value="ECO:0007669"/>
    <property type="project" value="UniProtKB-UniRule"/>
</dbReference>
<dbReference type="Proteomes" id="UP000031392">
    <property type="component" value="Chromosome"/>
</dbReference>
<organism evidence="17 18">
    <name type="scientific">Neisseria elongata subsp. glycolytica ATCC 29315</name>
    <dbReference type="NCBI Taxonomy" id="546263"/>
    <lineage>
        <taxon>Bacteria</taxon>
        <taxon>Pseudomonadati</taxon>
        <taxon>Pseudomonadota</taxon>
        <taxon>Betaproteobacteria</taxon>
        <taxon>Neisseriales</taxon>
        <taxon>Neisseriaceae</taxon>
        <taxon>Neisseria</taxon>
    </lineage>
</organism>
<keyword evidence="9 12" id="KW-0560">Oxidoreductase</keyword>
<dbReference type="HAMAP" id="MF_02042">
    <property type="entry name" value="DusB_subfam"/>
    <property type="match status" value="1"/>
</dbReference>
<evidence type="ECO:0000256" key="9">
    <source>
        <dbReference type="ARBA" id="ARBA00023002"/>
    </source>
</evidence>
<feature type="binding site" evidence="12 15">
    <location>
        <position position="143"/>
    </location>
    <ligand>
        <name>FMN</name>
        <dbReference type="ChEBI" id="CHEBI:58210"/>
    </ligand>
</feature>
<feature type="binding site" evidence="15">
    <location>
        <position position="173"/>
    </location>
    <ligand>
        <name>FMN</name>
        <dbReference type="ChEBI" id="CHEBI:58210"/>
    </ligand>
</feature>
<evidence type="ECO:0000256" key="13">
    <source>
        <dbReference type="PIRNR" id="PIRNR006621"/>
    </source>
</evidence>
<feature type="binding site" evidence="12 15">
    <location>
        <position position="74"/>
    </location>
    <ligand>
        <name>FMN</name>
        <dbReference type="ChEBI" id="CHEBI:58210"/>
    </ligand>
</feature>
<dbReference type="EC" id="1.3.1.-" evidence="12"/>
<evidence type="ECO:0000256" key="1">
    <source>
        <dbReference type="ARBA" id="ARBA00001917"/>
    </source>
</evidence>
<evidence type="ECO:0000256" key="12">
    <source>
        <dbReference type="HAMAP-Rule" id="MF_02042"/>
    </source>
</evidence>
<keyword evidence="8 12" id="KW-0694">RNA-binding</keyword>
<keyword evidence="3 12" id="KW-0820">tRNA-binding</keyword>